<dbReference type="GO" id="GO:0043065">
    <property type="term" value="P:positive regulation of apoptotic process"/>
    <property type="evidence" value="ECO:0000318"/>
    <property type="project" value="GO_Central"/>
</dbReference>
<evidence type="ECO:0000256" key="6">
    <source>
        <dbReference type="ARBA" id="ARBA00023136"/>
    </source>
</evidence>
<dbReference type="InterPro" id="IPR002475">
    <property type="entry name" value="Bcl2-like"/>
</dbReference>
<evidence type="ECO:0000259" key="9">
    <source>
        <dbReference type="SMART" id="SM00337"/>
    </source>
</evidence>
<dbReference type="GO" id="GO:0097192">
    <property type="term" value="P:extrinsic apoptotic signaling pathway in absence of ligand"/>
    <property type="evidence" value="ECO:0000318"/>
    <property type="project" value="GO_Central"/>
</dbReference>
<comment type="subcellular location">
    <subcellularLocation>
        <location evidence="1">Endomembrane system</location>
    </subcellularLocation>
</comment>
<feature type="transmembrane region" description="Helical" evidence="8">
    <location>
        <begin position="180"/>
        <end position="198"/>
    </location>
</feature>
<dbReference type="Ensembl" id="ENSOANT00000050112.1">
    <property type="protein sequence ID" value="ENSOANP00000046933.1"/>
    <property type="gene ID" value="ENSOANG00000041390.1"/>
</dbReference>
<evidence type="ECO:0000256" key="1">
    <source>
        <dbReference type="ARBA" id="ARBA00004308"/>
    </source>
</evidence>
<evidence type="ECO:0000256" key="8">
    <source>
        <dbReference type="SAM" id="Phobius"/>
    </source>
</evidence>
<dbReference type="InterPro" id="IPR046371">
    <property type="entry name" value="Bcl-2_BH1-3"/>
</dbReference>
<dbReference type="PROSITE" id="PS50062">
    <property type="entry name" value="BCL2_FAMILY"/>
    <property type="match status" value="1"/>
</dbReference>
<evidence type="ECO:0000313" key="11">
    <source>
        <dbReference type="Proteomes" id="UP000002279"/>
    </source>
</evidence>
<reference evidence="10" key="1">
    <citation type="submission" date="2025-08" db="UniProtKB">
        <authorList>
            <consortium name="Ensembl"/>
        </authorList>
    </citation>
    <scope>IDENTIFICATION</scope>
    <source>
        <strain evidence="10">Glennie</strain>
    </source>
</reference>
<dbReference type="OMA" id="TALLERX"/>
<dbReference type="PANTHER" id="PTHR11256:SF47">
    <property type="entry name" value="BCL-2-LIKE PROTEIN 10"/>
    <property type="match status" value="1"/>
</dbReference>
<proteinExistence type="inferred from homology"/>
<comment type="similarity">
    <text evidence="2">Belongs to the Bcl-2 family.</text>
</comment>
<dbReference type="KEGG" id="oaa:114813869"/>
<dbReference type="SMART" id="SM00337">
    <property type="entry name" value="BCL"/>
    <property type="match status" value="1"/>
</dbReference>
<evidence type="ECO:0000256" key="7">
    <source>
        <dbReference type="SAM" id="MobiDB-lite"/>
    </source>
</evidence>
<dbReference type="Bgee" id="ENSOANG00000041390">
    <property type="expression patterns" value="Expressed in heart and 8 other cell types or tissues"/>
</dbReference>
<dbReference type="GO" id="GO:0005741">
    <property type="term" value="C:mitochondrial outer membrane"/>
    <property type="evidence" value="ECO:0000318"/>
    <property type="project" value="GO_Central"/>
</dbReference>
<dbReference type="Pfam" id="PF00452">
    <property type="entry name" value="Bcl-2"/>
    <property type="match status" value="1"/>
</dbReference>
<dbReference type="InterPro" id="IPR026298">
    <property type="entry name" value="Bcl-2_fam"/>
</dbReference>
<feature type="compositionally biased region" description="Gly residues" evidence="7">
    <location>
        <begin position="62"/>
        <end position="74"/>
    </location>
</feature>
<evidence type="ECO:0000256" key="2">
    <source>
        <dbReference type="ARBA" id="ARBA00009458"/>
    </source>
</evidence>
<protein>
    <submittedName>
        <fullName evidence="10">BCL2 like 10</fullName>
    </submittedName>
</protein>
<dbReference type="Gene3D" id="1.10.437.10">
    <property type="entry name" value="Blc2-like"/>
    <property type="match status" value="1"/>
</dbReference>
<dbReference type="OrthoDB" id="8856583at2759"/>
<dbReference type="RefSeq" id="XP_028927128.1">
    <property type="nucleotide sequence ID" value="XM_029071295.1"/>
</dbReference>
<sequence length="199" mass="20540">MAGSLREQTALLVADYLAQCGPGPAPPAPPPSPAAATLRRAAAALRRQHRPFFVCARRRAGAGAGPGDRPGDGDGAGDGDGDGAGPAALLAQVAAELDHDGGLNWGRVVALVALAGALLDPEPDPRTPDLSRTLADTLCHYLAEEKGDWLREHGGWDGFYHFFNQPEGRPAEQNSAFCNAIMAAAGFGLAGLAFLLAVR</sequence>
<dbReference type="PRINTS" id="PR01862">
    <property type="entry name" value="BCL2FAMILY"/>
</dbReference>
<keyword evidence="4" id="KW-0053">Apoptosis</keyword>
<dbReference type="SUPFAM" id="SSF56854">
    <property type="entry name" value="Bcl-2 inhibitors of programmed cell death"/>
    <property type="match status" value="1"/>
</dbReference>
<dbReference type="Proteomes" id="UP000002279">
    <property type="component" value="Unplaced"/>
</dbReference>
<keyword evidence="6 8" id="KW-0472">Membrane</keyword>
<dbReference type="PANTHER" id="PTHR11256">
    <property type="entry name" value="BCL-2 RELATED"/>
    <property type="match status" value="1"/>
</dbReference>
<organism evidence="10 11">
    <name type="scientific">Ornithorhynchus anatinus</name>
    <name type="common">Duckbill platypus</name>
    <dbReference type="NCBI Taxonomy" id="9258"/>
    <lineage>
        <taxon>Eukaryota</taxon>
        <taxon>Metazoa</taxon>
        <taxon>Chordata</taxon>
        <taxon>Craniata</taxon>
        <taxon>Vertebrata</taxon>
        <taxon>Euteleostomi</taxon>
        <taxon>Mammalia</taxon>
        <taxon>Monotremata</taxon>
        <taxon>Ornithorhynchidae</taxon>
        <taxon>Ornithorhynchus</taxon>
    </lineage>
</organism>
<dbReference type="FunCoup" id="A0A6I8NZN5">
    <property type="interactions" value="22"/>
</dbReference>
<evidence type="ECO:0000256" key="3">
    <source>
        <dbReference type="ARBA" id="ARBA00022692"/>
    </source>
</evidence>
<evidence type="ECO:0000256" key="5">
    <source>
        <dbReference type="ARBA" id="ARBA00022989"/>
    </source>
</evidence>
<gene>
    <name evidence="10" type="primary">BCL2L10</name>
</gene>
<feature type="region of interest" description="Disordered" evidence="7">
    <location>
        <begin position="60"/>
        <end position="84"/>
    </location>
</feature>
<keyword evidence="5 8" id="KW-1133">Transmembrane helix</keyword>
<dbReference type="CTD" id="10017"/>
<accession>A0A6I8NZN5</accession>
<dbReference type="AlphaFoldDB" id="A0A6I8NZN5"/>
<reference evidence="10" key="2">
    <citation type="submission" date="2025-09" db="UniProtKB">
        <authorList>
            <consortium name="Ensembl"/>
        </authorList>
    </citation>
    <scope>IDENTIFICATION</scope>
    <source>
        <strain evidence="10">Glennie</strain>
    </source>
</reference>
<evidence type="ECO:0000313" key="10">
    <source>
        <dbReference type="Ensembl" id="ENSOANP00000046933.1"/>
    </source>
</evidence>
<dbReference type="GO" id="GO:0015267">
    <property type="term" value="F:channel activity"/>
    <property type="evidence" value="ECO:0000318"/>
    <property type="project" value="GO_Central"/>
</dbReference>
<dbReference type="InParanoid" id="A0A6I8NZN5"/>
<keyword evidence="11" id="KW-1185">Reference proteome</keyword>
<feature type="domain" description="Bcl-2 Bcl-2 homology region 1-3" evidence="9">
    <location>
        <begin position="38"/>
        <end position="156"/>
    </location>
</feature>
<dbReference type="InterPro" id="IPR036834">
    <property type="entry name" value="Bcl-2-like_sf"/>
</dbReference>
<dbReference type="GO" id="GO:0012505">
    <property type="term" value="C:endomembrane system"/>
    <property type="evidence" value="ECO:0007669"/>
    <property type="project" value="UniProtKB-SubCell"/>
</dbReference>
<keyword evidence="3 8" id="KW-0812">Transmembrane</keyword>
<dbReference type="GO" id="GO:0001836">
    <property type="term" value="P:release of cytochrome c from mitochondria"/>
    <property type="evidence" value="ECO:0000318"/>
    <property type="project" value="GO_Central"/>
</dbReference>
<evidence type="ECO:0000256" key="4">
    <source>
        <dbReference type="ARBA" id="ARBA00022703"/>
    </source>
</evidence>
<dbReference type="GeneID" id="114813869"/>
<name>A0A6I8NZN5_ORNAN</name>
<dbReference type="GO" id="GO:0008630">
    <property type="term" value="P:intrinsic apoptotic signaling pathway in response to DNA damage"/>
    <property type="evidence" value="ECO:0000318"/>
    <property type="project" value="GO_Central"/>
</dbReference>
<dbReference type="GeneTree" id="ENSGT00940000173945"/>